<evidence type="ECO:0000313" key="1">
    <source>
        <dbReference type="EMBL" id="MBO8447068.1"/>
    </source>
</evidence>
<dbReference type="InterPro" id="IPR025366">
    <property type="entry name" value="DUF4270"/>
</dbReference>
<reference evidence="1" key="1">
    <citation type="submission" date="2020-10" db="EMBL/GenBank/DDBJ databases">
        <authorList>
            <person name="Gilroy R."/>
        </authorList>
    </citation>
    <scope>NUCLEOTIDE SEQUENCE</scope>
    <source>
        <strain evidence="1">D3-1215</strain>
    </source>
</reference>
<sequence length="446" mass="49204">MKSKLFCLLLLSVLLASCEENKEIGMSVLPDEDRLAIVSDSFHINVYSEEIGDVYSETTKPVLGSYEDELFGSFSVDFLSDFRYVRDFVFPEGTVSDSLYLVMYYRSFMGDSSAVQEATAYLIDGQSLEFSRDYTIRTDISGICSMNEVLGKTAYVAYDRTVSDSIRGLADYCDKVMIKLPSDIAAGIVADPSLMESQDNFNNFFKGVYVRNTYGSQTILDIDSVNLELYYRYPPDIEKPDSLLYGRLILPANLESTTFVHVAERTNPQIAALPDTLVSLSSPGGSVLKFRLPWERIYDRIYGSGSASGININHVSVIMNAKDFDYGGALEPPSFIIMMREEDVDAFFTQSLYPAPGINTYLGMFNSSDSTYIFANMADFLQKNLDGGPASFDNVGDIVVMPVGGTTNVSGTDASIYNSMLPSGAVFGSGKSKSSPFRMVVTYTDL</sequence>
<comment type="caution">
    <text evidence="1">The sequence shown here is derived from an EMBL/GenBank/DDBJ whole genome shotgun (WGS) entry which is preliminary data.</text>
</comment>
<dbReference type="Proteomes" id="UP000823637">
    <property type="component" value="Unassembled WGS sequence"/>
</dbReference>
<proteinExistence type="predicted"/>
<dbReference type="EMBL" id="JADIMR010000073">
    <property type="protein sequence ID" value="MBO8447068.1"/>
    <property type="molecule type" value="Genomic_DNA"/>
</dbReference>
<accession>A0A9D9EHI2</accession>
<evidence type="ECO:0000313" key="2">
    <source>
        <dbReference type="Proteomes" id="UP000823637"/>
    </source>
</evidence>
<dbReference type="Pfam" id="PF14092">
    <property type="entry name" value="DUF4270"/>
    <property type="match status" value="1"/>
</dbReference>
<protein>
    <submittedName>
        <fullName evidence="1">DUF4270 family protein</fullName>
    </submittedName>
</protein>
<reference evidence="1" key="2">
    <citation type="journal article" date="2021" name="PeerJ">
        <title>Extensive microbial diversity within the chicken gut microbiome revealed by metagenomics and culture.</title>
        <authorList>
            <person name="Gilroy R."/>
            <person name="Ravi A."/>
            <person name="Getino M."/>
            <person name="Pursley I."/>
            <person name="Horton D.L."/>
            <person name="Alikhan N.F."/>
            <person name="Baker D."/>
            <person name="Gharbi K."/>
            <person name="Hall N."/>
            <person name="Watson M."/>
            <person name="Adriaenssens E.M."/>
            <person name="Foster-Nyarko E."/>
            <person name="Jarju S."/>
            <person name="Secka A."/>
            <person name="Antonio M."/>
            <person name="Oren A."/>
            <person name="Chaudhuri R.R."/>
            <person name="La Ragione R."/>
            <person name="Hildebrand F."/>
            <person name="Pallen M.J."/>
        </authorList>
    </citation>
    <scope>NUCLEOTIDE SEQUENCE</scope>
    <source>
        <strain evidence="1">D3-1215</strain>
    </source>
</reference>
<name>A0A9D9EHI2_9BACT</name>
<organism evidence="1 2">
    <name type="scientific">Candidatus Enterocola intestinipullorum</name>
    <dbReference type="NCBI Taxonomy" id="2840783"/>
    <lineage>
        <taxon>Bacteria</taxon>
        <taxon>Pseudomonadati</taxon>
        <taxon>Bacteroidota</taxon>
        <taxon>Bacteroidia</taxon>
        <taxon>Bacteroidales</taxon>
        <taxon>Candidatus Enterocola</taxon>
    </lineage>
</organism>
<dbReference type="PROSITE" id="PS51257">
    <property type="entry name" value="PROKAR_LIPOPROTEIN"/>
    <property type="match status" value="1"/>
</dbReference>
<gene>
    <name evidence="1" type="ORF">IAC32_04920</name>
</gene>
<dbReference type="AlphaFoldDB" id="A0A9D9EHI2"/>